<comment type="caution">
    <text evidence="6">The sequence shown here is derived from an EMBL/GenBank/DDBJ whole genome shotgun (WGS) entry which is preliminary data.</text>
</comment>
<dbReference type="InterPro" id="IPR020449">
    <property type="entry name" value="Tscrpt_reg_AraC-type_HTH"/>
</dbReference>
<proteinExistence type="predicted"/>
<dbReference type="PROSITE" id="PS01124">
    <property type="entry name" value="HTH_ARAC_FAMILY_2"/>
    <property type="match status" value="1"/>
</dbReference>
<dbReference type="SMART" id="SM00342">
    <property type="entry name" value="HTH_ARAC"/>
    <property type="match status" value="1"/>
</dbReference>
<keyword evidence="4" id="KW-0804">Transcription</keyword>
<dbReference type="Gene3D" id="1.10.10.60">
    <property type="entry name" value="Homeodomain-like"/>
    <property type="match status" value="2"/>
</dbReference>
<feature type="domain" description="HTH araC/xylS-type" evidence="5">
    <location>
        <begin position="195"/>
        <end position="295"/>
    </location>
</feature>
<evidence type="ECO:0000256" key="4">
    <source>
        <dbReference type="ARBA" id="ARBA00023163"/>
    </source>
</evidence>
<dbReference type="InterPro" id="IPR009057">
    <property type="entry name" value="Homeodomain-like_sf"/>
</dbReference>
<dbReference type="PROSITE" id="PS00041">
    <property type="entry name" value="HTH_ARAC_FAMILY_1"/>
    <property type="match status" value="1"/>
</dbReference>
<accession>A0A851GIJ7</accession>
<keyword evidence="7" id="KW-1185">Reference proteome</keyword>
<evidence type="ECO:0000256" key="3">
    <source>
        <dbReference type="ARBA" id="ARBA00023159"/>
    </source>
</evidence>
<dbReference type="Pfam" id="PF12833">
    <property type="entry name" value="HTH_18"/>
    <property type="match status" value="1"/>
</dbReference>
<organism evidence="6 7">
    <name type="scientific">Oceaniferula marina</name>
    <dbReference type="NCBI Taxonomy" id="2748318"/>
    <lineage>
        <taxon>Bacteria</taxon>
        <taxon>Pseudomonadati</taxon>
        <taxon>Verrucomicrobiota</taxon>
        <taxon>Verrucomicrobiia</taxon>
        <taxon>Verrucomicrobiales</taxon>
        <taxon>Verrucomicrobiaceae</taxon>
        <taxon>Oceaniferula</taxon>
    </lineage>
</organism>
<dbReference type="InterPro" id="IPR037923">
    <property type="entry name" value="HTH-like"/>
</dbReference>
<dbReference type="InterPro" id="IPR050204">
    <property type="entry name" value="AraC_XylS_family_regulators"/>
</dbReference>
<gene>
    <name evidence="6" type="ORF">HW115_02430</name>
</gene>
<keyword evidence="1" id="KW-0805">Transcription regulation</keyword>
<dbReference type="PANTHER" id="PTHR46796:SF6">
    <property type="entry name" value="ARAC SUBFAMILY"/>
    <property type="match status" value="1"/>
</dbReference>
<dbReference type="PANTHER" id="PTHR46796">
    <property type="entry name" value="HTH-TYPE TRANSCRIPTIONAL ACTIVATOR RHAS-RELATED"/>
    <property type="match status" value="1"/>
</dbReference>
<dbReference type="PRINTS" id="PR00032">
    <property type="entry name" value="HTHARAC"/>
</dbReference>
<evidence type="ECO:0000256" key="1">
    <source>
        <dbReference type="ARBA" id="ARBA00023015"/>
    </source>
</evidence>
<keyword evidence="2" id="KW-0238">DNA-binding</keyword>
<reference evidence="6 7" key="1">
    <citation type="submission" date="2020-07" db="EMBL/GenBank/DDBJ databases">
        <title>Roseicoccus Jingziensis gen. nov., sp. nov., isolated from coastal seawater.</title>
        <authorList>
            <person name="Feng X."/>
        </authorList>
    </citation>
    <scope>NUCLEOTIDE SEQUENCE [LARGE SCALE GENOMIC DNA]</scope>
    <source>
        <strain evidence="6 7">N1E253</strain>
    </source>
</reference>
<name>A0A851GIJ7_9BACT</name>
<evidence type="ECO:0000256" key="2">
    <source>
        <dbReference type="ARBA" id="ARBA00023125"/>
    </source>
</evidence>
<evidence type="ECO:0000313" key="7">
    <source>
        <dbReference type="Proteomes" id="UP000557872"/>
    </source>
</evidence>
<dbReference type="SUPFAM" id="SSF46689">
    <property type="entry name" value="Homeodomain-like"/>
    <property type="match status" value="2"/>
</dbReference>
<dbReference type="AlphaFoldDB" id="A0A851GIJ7"/>
<dbReference type="GO" id="GO:0043565">
    <property type="term" value="F:sequence-specific DNA binding"/>
    <property type="evidence" value="ECO:0007669"/>
    <property type="project" value="InterPro"/>
</dbReference>
<sequence>MPADDWLDLNSTQYRTIIDLRNHFEGDLTALGHYHYDRAMPPIPEQSSSKRLVFGFLISGLQRYRMDGQDLILRGGQGIRFMPGSVYSSAGLPEQRGEFYWLVVEAPKRRQIKLPGFKPEAANRWWSRATDTDLPGRFPISEELRRRLIRLFNADLQDQGAMMETQLSMDCGLLLLSLYQVLAESLDQHTSAEVMKTLQYMEHHLSDMDLDAHVLASVAGLSPSRYHTRFKNETGLPPAEYLRHRRVIEAQRLLAQANAPQVTDLAMALGFSSSQYFATVFKRYTRLSPSQWRTKYTSTT</sequence>
<evidence type="ECO:0000259" key="5">
    <source>
        <dbReference type="PROSITE" id="PS01124"/>
    </source>
</evidence>
<keyword evidence="3" id="KW-0010">Activator</keyword>
<dbReference type="InterPro" id="IPR018062">
    <property type="entry name" value="HTH_AraC-typ_CS"/>
</dbReference>
<dbReference type="EMBL" id="JACBAZ010000001">
    <property type="protein sequence ID" value="NWK54450.1"/>
    <property type="molecule type" value="Genomic_DNA"/>
</dbReference>
<dbReference type="InterPro" id="IPR018060">
    <property type="entry name" value="HTH_AraC"/>
</dbReference>
<dbReference type="GO" id="GO:0003700">
    <property type="term" value="F:DNA-binding transcription factor activity"/>
    <property type="evidence" value="ECO:0007669"/>
    <property type="project" value="InterPro"/>
</dbReference>
<protein>
    <submittedName>
        <fullName evidence="6">Helix-turn-helix transcriptional regulator</fullName>
    </submittedName>
</protein>
<dbReference type="Proteomes" id="UP000557872">
    <property type="component" value="Unassembled WGS sequence"/>
</dbReference>
<evidence type="ECO:0000313" key="6">
    <source>
        <dbReference type="EMBL" id="NWK54450.1"/>
    </source>
</evidence>
<dbReference type="SUPFAM" id="SSF51215">
    <property type="entry name" value="Regulatory protein AraC"/>
    <property type="match status" value="1"/>
</dbReference>
<dbReference type="RefSeq" id="WP_178930977.1">
    <property type="nucleotide sequence ID" value="NZ_JACBAZ010000001.1"/>
</dbReference>